<feature type="region of interest" description="Disordered" evidence="1">
    <location>
        <begin position="1"/>
        <end position="29"/>
    </location>
</feature>
<reference evidence="2" key="1">
    <citation type="submission" date="2020-05" db="EMBL/GenBank/DDBJ databases">
        <title>Phylogenomic resolution of chytrid fungi.</title>
        <authorList>
            <person name="Stajich J.E."/>
            <person name="Amses K."/>
            <person name="Simmons R."/>
            <person name="Seto K."/>
            <person name="Myers J."/>
            <person name="Bonds A."/>
            <person name="Quandt C.A."/>
            <person name="Barry K."/>
            <person name="Liu P."/>
            <person name="Grigoriev I."/>
            <person name="Longcore J.E."/>
            <person name="James T.Y."/>
        </authorList>
    </citation>
    <scope>NUCLEOTIDE SEQUENCE</scope>
    <source>
        <strain evidence="2">JEL0318</strain>
    </source>
</reference>
<gene>
    <name evidence="2" type="ORF">HK097_000721</name>
</gene>
<name>A0AAD5S585_9FUNG</name>
<evidence type="ECO:0000313" key="2">
    <source>
        <dbReference type="EMBL" id="KAJ3046587.1"/>
    </source>
</evidence>
<comment type="caution">
    <text evidence="2">The sequence shown here is derived from an EMBL/GenBank/DDBJ whole genome shotgun (WGS) entry which is preliminary data.</text>
</comment>
<evidence type="ECO:0000313" key="3">
    <source>
        <dbReference type="Proteomes" id="UP001212841"/>
    </source>
</evidence>
<sequence>MGLCTSKTHPKDTPTAAPPTKSNSKPKRWLQTEFASIPIQTLLLSEDDDRHKRLKAWCRSHPSSADLKLLEMLELGEAIFKRGNLYLQGKRMGDDEDLSRDRLATNAKPIIERFLTPGGAKAVHFVDADTVRKVREGGTLGTDGEGADLSDPKVFDGVVEELLRVFGESVAK</sequence>
<dbReference type="AlphaFoldDB" id="A0AAD5S585"/>
<accession>A0AAD5S585</accession>
<organism evidence="2 3">
    <name type="scientific">Rhizophlyctis rosea</name>
    <dbReference type="NCBI Taxonomy" id="64517"/>
    <lineage>
        <taxon>Eukaryota</taxon>
        <taxon>Fungi</taxon>
        <taxon>Fungi incertae sedis</taxon>
        <taxon>Chytridiomycota</taxon>
        <taxon>Chytridiomycota incertae sedis</taxon>
        <taxon>Chytridiomycetes</taxon>
        <taxon>Rhizophlyctidales</taxon>
        <taxon>Rhizophlyctidaceae</taxon>
        <taxon>Rhizophlyctis</taxon>
    </lineage>
</organism>
<proteinExistence type="predicted"/>
<evidence type="ECO:0000256" key="1">
    <source>
        <dbReference type="SAM" id="MobiDB-lite"/>
    </source>
</evidence>
<dbReference type="Proteomes" id="UP001212841">
    <property type="component" value="Unassembled WGS sequence"/>
</dbReference>
<keyword evidence="3" id="KW-1185">Reference proteome</keyword>
<protein>
    <submittedName>
        <fullName evidence="2">Uncharacterized protein</fullName>
    </submittedName>
</protein>
<dbReference type="EMBL" id="JADGJD010001136">
    <property type="protein sequence ID" value="KAJ3046587.1"/>
    <property type="molecule type" value="Genomic_DNA"/>
</dbReference>